<dbReference type="OrthoDB" id="3242798at2"/>
<evidence type="ECO:0000256" key="1">
    <source>
        <dbReference type="ARBA" id="ARBA00010638"/>
    </source>
</evidence>
<keyword evidence="8" id="KW-1185">Reference proteome</keyword>
<feature type="compositionally biased region" description="Low complexity" evidence="6">
    <location>
        <begin position="10"/>
        <end position="24"/>
    </location>
</feature>
<feature type="binding site" evidence="4">
    <location>
        <begin position="153"/>
        <end position="161"/>
    </location>
    <ligand>
        <name>ATP</name>
        <dbReference type="ChEBI" id="CHEBI:30616"/>
    </ligand>
</feature>
<dbReference type="InterPro" id="IPR002698">
    <property type="entry name" value="FTHF_cligase"/>
</dbReference>
<dbReference type="PANTHER" id="PTHR23407">
    <property type="entry name" value="ATPASE INHIBITOR/5-FORMYLTETRAHYDROFOLATE CYCLO-LIGASE"/>
    <property type="match status" value="1"/>
</dbReference>
<comment type="catalytic activity">
    <reaction evidence="5">
        <text>(6S)-5-formyl-5,6,7,8-tetrahydrofolate + ATP = (6R)-5,10-methenyltetrahydrofolate + ADP + phosphate</text>
        <dbReference type="Rhea" id="RHEA:10488"/>
        <dbReference type="ChEBI" id="CHEBI:30616"/>
        <dbReference type="ChEBI" id="CHEBI:43474"/>
        <dbReference type="ChEBI" id="CHEBI:57455"/>
        <dbReference type="ChEBI" id="CHEBI:57457"/>
        <dbReference type="ChEBI" id="CHEBI:456216"/>
        <dbReference type="EC" id="6.3.3.2"/>
    </reaction>
</comment>
<protein>
    <recommendedName>
        <fullName evidence="5">5-formyltetrahydrofolate cyclo-ligase</fullName>
        <ecNumber evidence="5">6.3.3.2</ecNumber>
    </recommendedName>
</protein>
<dbReference type="Pfam" id="PF01812">
    <property type="entry name" value="5-FTHF_cyc-lig"/>
    <property type="match status" value="1"/>
</dbReference>
<reference evidence="7 8" key="1">
    <citation type="submission" date="2018-10" db="EMBL/GenBank/DDBJ databases">
        <title>Kocuria sp. M5W7-7, whole genome shotgun sequence.</title>
        <authorList>
            <person name="Tuo L."/>
        </authorList>
    </citation>
    <scope>NUCLEOTIDE SEQUENCE [LARGE SCALE GENOMIC DNA]</scope>
    <source>
        <strain evidence="7 8">M5W7-7</strain>
    </source>
</reference>
<feature type="binding site" evidence="4">
    <location>
        <begin position="26"/>
        <end position="30"/>
    </location>
    <ligand>
        <name>ATP</name>
        <dbReference type="ChEBI" id="CHEBI:30616"/>
    </ligand>
</feature>
<dbReference type="RefSeq" id="WP_123824961.1">
    <property type="nucleotide sequence ID" value="NZ_RKMF01000006.1"/>
</dbReference>
<evidence type="ECO:0000256" key="2">
    <source>
        <dbReference type="ARBA" id="ARBA00022741"/>
    </source>
</evidence>
<keyword evidence="5" id="KW-0460">Magnesium</keyword>
<dbReference type="AlphaFoldDB" id="A0A3N3ZSG3"/>
<evidence type="ECO:0000256" key="4">
    <source>
        <dbReference type="PIRSR" id="PIRSR006806-1"/>
    </source>
</evidence>
<dbReference type="GO" id="GO:0046872">
    <property type="term" value="F:metal ion binding"/>
    <property type="evidence" value="ECO:0007669"/>
    <property type="project" value="UniProtKB-KW"/>
</dbReference>
<organism evidence="7 8">
    <name type="scientific">Kocuria soli</name>
    <dbReference type="NCBI Taxonomy" id="2485125"/>
    <lineage>
        <taxon>Bacteria</taxon>
        <taxon>Bacillati</taxon>
        <taxon>Actinomycetota</taxon>
        <taxon>Actinomycetes</taxon>
        <taxon>Micrococcales</taxon>
        <taxon>Micrococcaceae</taxon>
        <taxon>Kocuria</taxon>
    </lineage>
</organism>
<name>A0A3N3ZSG3_9MICC</name>
<dbReference type="InterPro" id="IPR037171">
    <property type="entry name" value="NagB/RpiA_transferase-like"/>
</dbReference>
<comment type="cofactor">
    <cofactor evidence="5">
        <name>Mg(2+)</name>
        <dbReference type="ChEBI" id="CHEBI:18420"/>
    </cofactor>
</comment>
<dbReference type="GO" id="GO:0030272">
    <property type="term" value="F:5-formyltetrahydrofolate cyclo-ligase activity"/>
    <property type="evidence" value="ECO:0007669"/>
    <property type="project" value="UniProtKB-EC"/>
</dbReference>
<dbReference type="NCBIfam" id="TIGR02727">
    <property type="entry name" value="MTHFS_bact"/>
    <property type="match status" value="1"/>
</dbReference>
<keyword evidence="2 4" id="KW-0547">Nucleotide-binding</keyword>
<dbReference type="PANTHER" id="PTHR23407:SF1">
    <property type="entry name" value="5-FORMYLTETRAHYDROFOLATE CYCLO-LIGASE"/>
    <property type="match status" value="1"/>
</dbReference>
<evidence type="ECO:0000256" key="6">
    <source>
        <dbReference type="SAM" id="MobiDB-lite"/>
    </source>
</evidence>
<dbReference type="GO" id="GO:0035999">
    <property type="term" value="P:tetrahydrofolate interconversion"/>
    <property type="evidence" value="ECO:0007669"/>
    <property type="project" value="TreeGrafter"/>
</dbReference>
<evidence type="ECO:0000313" key="7">
    <source>
        <dbReference type="EMBL" id="ROZ63550.1"/>
    </source>
</evidence>
<dbReference type="PIRSF" id="PIRSF006806">
    <property type="entry name" value="FTHF_cligase"/>
    <property type="match status" value="1"/>
</dbReference>
<dbReference type="Gene3D" id="3.40.50.10420">
    <property type="entry name" value="NagB/RpiA/CoA transferase-like"/>
    <property type="match status" value="1"/>
</dbReference>
<evidence type="ECO:0000313" key="8">
    <source>
        <dbReference type="Proteomes" id="UP000270616"/>
    </source>
</evidence>
<dbReference type="SUPFAM" id="SSF100950">
    <property type="entry name" value="NagB/RpiA/CoA transferase-like"/>
    <property type="match status" value="1"/>
</dbReference>
<evidence type="ECO:0000256" key="3">
    <source>
        <dbReference type="ARBA" id="ARBA00022840"/>
    </source>
</evidence>
<dbReference type="Proteomes" id="UP000270616">
    <property type="component" value="Unassembled WGS sequence"/>
</dbReference>
<feature type="binding site" evidence="4">
    <location>
        <position position="77"/>
    </location>
    <ligand>
        <name>substrate</name>
    </ligand>
</feature>
<dbReference type="GO" id="GO:0005524">
    <property type="term" value="F:ATP binding"/>
    <property type="evidence" value="ECO:0007669"/>
    <property type="project" value="UniProtKB-KW"/>
</dbReference>
<feature type="region of interest" description="Disordered" evidence="6">
    <location>
        <begin position="1"/>
        <end position="24"/>
    </location>
</feature>
<dbReference type="EMBL" id="RKMF01000006">
    <property type="protein sequence ID" value="ROZ63550.1"/>
    <property type="molecule type" value="Genomic_DNA"/>
</dbReference>
<dbReference type="InterPro" id="IPR024185">
    <property type="entry name" value="FTHF_cligase-like_sf"/>
</dbReference>
<accession>A0A3N3ZSG3</accession>
<sequence length="212" mass="22512">MNIHSDGVSPTAADHPDPAGAPALGKSTLRMSLRAARRASSATDLETAEGGFRKGLAELDLRHPSGPVLAYLPTSEEPPLEPGLRLLSRSRPVWLPVARPGRKLAWSRWLPSTRFEPTGPGGLLEPTGERVAVVADPAFVLVPSLAVDANGVRLGMGGGYYDTFLATLDSSVPCVACLFDREVLPAGGVPTDSWDARLRWALTERGIRETAA</sequence>
<evidence type="ECO:0000256" key="5">
    <source>
        <dbReference type="RuleBase" id="RU361279"/>
    </source>
</evidence>
<keyword evidence="3 4" id="KW-0067">ATP-binding</keyword>
<feature type="binding site" evidence="4">
    <location>
        <position position="72"/>
    </location>
    <ligand>
        <name>substrate</name>
    </ligand>
</feature>
<keyword evidence="5" id="KW-0479">Metal-binding</keyword>
<dbReference type="GO" id="GO:0009396">
    <property type="term" value="P:folic acid-containing compound biosynthetic process"/>
    <property type="evidence" value="ECO:0007669"/>
    <property type="project" value="TreeGrafter"/>
</dbReference>
<proteinExistence type="inferred from homology"/>
<comment type="caution">
    <text evidence="7">The sequence shown here is derived from an EMBL/GenBank/DDBJ whole genome shotgun (WGS) entry which is preliminary data.</text>
</comment>
<gene>
    <name evidence="7" type="ORF">EDL96_06370</name>
</gene>
<dbReference type="EC" id="6.3.3.2" evidence="5"/>
<comment type="similarity">
    <text evidence="1 5">Belongs to the 5-formyltetrahydrofolate cyclo-ligase family.</text>
</comment>
<keyword evidence="7" id="KW-0436">Ligase</keyword>